<dbReference type="Proteomes" id="UP000268192">
    <property type="component" value="Chromosome"/>
</dbReference>
<dbReference type="InterPro" id="IPR009842">
    <property type="entry name" value="DUF1402"/>
</dbReference>
<dbReference type="EMBL" id="CP032509">
    <property type="protein sequence ID" value="AZN70308.1"/>
    <property type="molecule type" value="Genomic_DNA"/>
</dbReference>
<feature type="chain" id="PRO_5019081914" evidence="1">
    <location>
        <begin position="26"/>
        <end position="321"/>
    </location>
</feature>
<accession>A0A3S9B027</accession>
<evidence type="ECO:0000313" key="3">
    <source>
        <dbReference type="Proteomes" id="UP000268192"/>
    </source>
</evidence>
<organism evidence="2 3">
    <name type="scientific">Georhizobium profundi</name>
    <dbReference type="NCBI Taxonomy" id="2341112"/>
    <lineage>
        <taxon>Bacteria</taxon>
        <taxon>Pseudomonadati</taxon>
        <taxon>Pseudomonadota</taxon>
        <taxon>Alphaproteobacteria</taxon>
        <taxon>Hyphomicrobiales</taxon>
        <taxon>Rhizobiaceae</taxon>
        <taxon>Georhizobium</taxon>
    </lineage>
</organism>
<reference evidence="2 3" key="1">
    <citation type="submission" date="2018-09" db="EMBL/GenBank/DDBJ databases">
        <title>Marinorhizobium profundi gen. nov., sp. nov., isolated from a deep-sea sediment sample from the New Britain Trench and proposal of Marinorhizobiaceae fam. nov. in the order Rhizobiales of the class Alphaproteobacteria.</title>
        <authorList>
            <person name="Cao J."/>
        </authorList>
    </citation>
    <scope>NUCLEOTIDE SEQUENCE [LARGE SCALE GENOMIC DNA]</scope>
    <source>
        <strain evidence="2 3">WS11</strain>
    </source>
</reference>
<name>A0A3S9B027_9HYPH</name>
<protein>
    <submittedName>
        <fullName evidence="2">DUF1402 family protein</fullName>
    </submittedName>
</protein>
<evidence type="ECO:0000313" key="2">
    <source>
        <dbReference type="EMBL" id="AZN70308.1"/>
    </source>
</evidence>
<keyword evidence="1" id="KW-0732">Signal</keyword>
<evidence type="ECO:0000256" key="1">
    <source>
        <dbReference type="SAM" id="SignalP"/>
    </source>
</evidence>
<gene>
    <name evidence="2" type="ORF">D5400_02555</name>
</gene>
<dbReference type="AlphaFoldDB" id="A0A3S9B027"/>
<dbReference type="KEGG" id="abaw:D5400_02555"/>
<dbReference type="RefSeq" id="WP_126007360.1">
    <property type="nucleotide sequence ID" value="NZ_CP032509.1"/>
</dbReference>
<dbReference type="OrthoDB" id="7673021at2"/>
<proteinExistence type="predicted"/>
<keyword evidence="3" id="KW-1185">Reference proteome</keyword>
<feature type="signal peptide" evidence="1">
    <location>
        <begin position="1"/>
        <end position="25"/>
    </location>
</feature>
<sequence>MIPGGWTHVFCLTVGLLVAALPAQAAGRPVPEGNRFAEQPAVPGASSRRTSGLNTTFEAKYRRIYDLLASDEGLRTKIRSAGRAYGIDPIHIVGALVGEHTYNVDAYDRLQSYYVKAVAYAGERFSFGYKGENVLTFVAREPFAHCGELTGSYALWSCRERVWDNVFRGRTVEGARYPNDRFSAVFFQPFFAGQTFGLGQINPLTALKMSDRVNKVSGYPKLQADDPIGVYQAIMDPDRSLAYMAAILASSIEVYKRVANFDISTNPGITATLYNVGDPDLRAAVLARRNGGGGRHLPEENYYGWLVNDRLEELRTLFPES</sequence>
<dbReference type="Pfam" id="PF07182">
    <property type="entry name" value="DUF1402"/>
    <property type="match status" value="1"/>
</dbReference>